<gene>
    <name evidence="9" type="ORF">DXD90_09125</name>
</gene>
<evidence type="ECO:0000256" key="5">
    <source>
        <dbReference type="ARBA" id="ARBA00022989"/>
    </source>
</evidence>
<feature type="transmembrane region" description="Helical" evidence="7">
    <location>
        <begin position="131"/>
        <end position="150"/>
    </location>
</feature>
<dbReference type="GO" id="GO:0009246">
    <property type="term" value="P:enterobacterial common antigen biosynthetic process"/>
    <property type="evidence" value="ECO:0007669"/>
    <property type="project" value="TreeGrafter"/>
</dbReference>
<feature type="transmembrane region" description="Helical" evidence="7">
    <location>
        <begin position="100"/>
        <end position="119"/>
    </location>
</feature>
<evidence type="ECO:0000256" key="4">
    <source>
        <dbReference type="ARBA" id="ARBA00022692"/>
    </source>
</evidence>
<feature type="domain" description="Acyltransferase 3" evidence="8">
    <location>
        <begin position="23"/>
        <end position="264"/>
    </location>
</feature>
<keyword evidence="3" id="KW-1003">Cell membrane</keyword>
<evidence type="ECO:0000256" key="7">
    <source>
        <dbReference type="SAM" id="Phobius"/>
    </source>
</evidence>
<accession>A0A374MXH8</accession>
<evidence type="ECO:0000256" key="2">
    <source>
        <dbReference type="ARBA" id="ARBA00007400"/>
    </source>
</evidence>
<dbReference type="Proteomes" id="UP000263754">
    <property type="component" value="Unassembled WGS sequence"/>
</dbReference>
<evidence type="ECO:0000313" key="10">
    <source>
        <dbReference type="Proteomes" id="UP000263754"/>
    </source>
</evidence>
<dbReference type="GO" id="GO:0016413">
    <property type="term" value="F:O-acetyltransferase activity"/>
    <property type="evidence" value="ECO:0007669"/>
    <property type="project" value="TreeGrafter"/>
</dbReference>
<dbReference type="GO" id="GO:0005886">
    <property type="term" value="C:plasma membrane"/>
    <property type="evidence" value="ECO:0007669"/>
    <property type="project" value="UniProtKB-SubCell"/>
</dbReference>
<dbReference type="Pfam" id="PF01757">
    <property type="entry name" value="Acyl_transf_3"/>
    <property type="match status" value="1"/>
</dbReference>
<feature type="transmembrane region" description="Helical" evidence="7">
    <location>
        <begin position="243"/>
        <end position="263"/>
    </location>
</feature>
<dbReference type="EMBL" id="QSOF01000011">
    <property type="protein sequence ID" value="RGI76164.1"/>
    <property type="molecule type" value="Genomic_DNA"/>
</dbReference>
<evidence type="ECO:0000313" key="9">
    <source>
        <dbReference type="EMBL" id="RGI76164.1"/>
    </source>
</evidence>
<evidence type="ECO:0000256" key="3">
    <source>
        <dbReference type="ARBA" id="ARBA00022475"/>
    </source>
</evidence>
<keyword evidence="5 7" id="KW-1133">Transmembrane helix</keyword>
<feature type="transmembrane region" description="Helical" evidence="7">
    <location>
        <begin position="183"/>
        <end position="207"/>
    </location>
</feature>
<evidence type="ECO:0000256" key="1">
    <source>
        <dbReference type="ARBA" id="ARBA00004651"/>
    </source>
</evidence>
<organism evidence="9 10">
    <name type="scientific">Bacteroides uniformis</name>
    <dbReference type="NCBI Taxonomy" id="820"/>
    <lineage>
        <taxon>Bacteria</taxon>
        <taxon>Pseudomonadati</taxon>
        <taxon>Bacteroidota</taxon>
        <taxon>Bacteroidia</taxon>
        <taxon>Bacteroidales</taxon>
        <taxon>Bacteroidaceae</taxon>
        <taxon>Bacteroides</taxon>
    </lineage>
</organism>
<feature type="transmembrane region" description="Helical" evidence="7">
    <location>
        <begin position="219"/>
        <end position="237"/>
    </location>
</feature>
<sequence length="291" mass="32721">MLIKSGMKFKSTTNLGEIAPRLAFIDNSKGIAIIFVVIGHVVYHCICGKNNSMAYTHPIFILLQSFHMPLFIFLSGILVSNQSQNFKEVMSFSYKKFRQLLVPFLIIGGALTIANGKGIETLLTSSMKSGYWFLLTLFELFILHSLKLLVQHEKKGNKLTFDVLLTIFTYLCLYSINELWGNTAIGGIVGIGHLCTYYPYFAVATIVKKCDYTDKLFESELFLTAALIVVFCKMILVRTGLNIAGYGFLLSLSYLYLCIAIMYRLEDTHNVVTNTFKTTKATINQRLISAS</sequence>
<feature type="transmembrane region" description="Helical" evidence="7">
    <location>
        <begin position="58"/>
        <end position="79"/>
    </location>
</feature>
<feature type="transmembrane region" description="Helical" evidence="7">
    <location>
        <begin position="30"/>
        <end position="46"/>
    </location>
</feature>
<comment type="subcellular location">
    <subcellularLocation>
        <location evidence="1">Cell membrane</location>
        <topology evidence="1">Multi-pass membrane protein</topology>
    </subcellularLocation>
</comment>
<dbReference type="InterPro" id="IPR002656">
    <property type="entry name" value="Acyl_transf_3_dom"/>
</dbReference>
<reference evidence="9 10" key="1">
    <citation type="submission" date="2018-08" db="EMBL/GenBank/DDBJ databases">
        <title>A genome reference for cultivated species of the human gut microbiota.</title>
        <authorList>
            <person name="Zou Y."/>
            <person name="Xue W."/>
            <person name="Luo G."/>
        </authorList>
    </citation>
    <scope>NUCLEOTIDE SEQUENCE [LARGE SCALE GENOMIC DNA]</scope>
    <source>
        <strain evidence="9 10">TM10-17</strain>
    </source>
</reference>
<dbReference type="PANTHER" id="PTHR40074:SF2">
    <property type="entry name" value="O-ACETYLTRANSFERASE WECH"/>
    <property type="match status" value="1"/>
</dbReference>
<protein>
    <submittedName>
        <fullName evidence="9">DUF1624 domain-containing protein</fullName>
    </submittedName>
</protein>
<comment type="similarity">
    <text evidence="2">Belongs to the acyltransferase 3 family.</text>
</comment>
<keyword evidence="6 7" id="KW-0472">Membrane</keyword>
<dbReference type="AlphaFoldDB" id="A0A374MXH8"/>
<evidence type="ECO:0000259" key="8">
    <source>
        <dbReference type="Pfam" id="PF01757"/>
    </source>
</evidence>
<keyword evidence="4 7" id="KW-0812">Transmembrane</keyword>
<dbReference type="PANTHER" id="PTHR40074">
    <property type="entry name" value="O-ACETYLTRANSFERASE WECH"/>
    <property type="match status" value="1"/>
</dbReference>
<evidence type="ECO:0000256" key="6">
    <source>
        <dbReference type="ARBA" id="ARBA00023136"/>
    </source>
</evidence>
<feature type="non-terminal residue" evidence="9">
    <location>
        <position position="291"/>
    </location>
</feature>
<comment type="caution">
    <text evidence="9">The sequence shown here is derived from an EMBL/GenBank/DDBJ whole genome shotgun (WGS) entry which is preliminary data.</text>
</comment>
<proteinExistence type="inferred from homology"/>
<feature type="transmembrane region" description="Helical" evidence="7">
    <location>
        <begin position="159"/>
        <end position="177"/>
    </location>
</feature>
<name>A0A374MXH8_BACUN</name>